<dbReference type="eggNOG" id="ENOG502SECT">
    <property type="taxonomic scope" value="Eukaryota"/>
</dbReference>
<organism evidence="2 3">
    <name type="scientific">Macrophomina phaseolina (strain MS6)</name>
    <name type="common">Charcoal rot fungus</name>
    <dbReference type="NCBI Taxonomy" id="1126212"/>
    <lineage>
        <taxon>Eukaryota</taxon>
        <taxon>Fungi</taxon>
        <taxon>Dikarya</taxon>
        <taxon>Ascomycota</taxon>
        <taxon>Pezizomycotina</taxon>
        <taxon>Dothideomycetes</taxon>
        <taxon>Dothideomycetes incertae sedis</taxon>
        <taxon>Botryosphaeriales</taxon>
        <taxon>Botryosphaeriaceae</taxon>
        <taxon>Macrophomina</taxon>
    </lineage>
</organism>
<dbReference type="STRING" id="1126212.K2R5K6"/>
<evidence type="ECO:0000313" key="2">
    <source>
        <dbReference type="EMBL" id="EKG09453.1"/>
    </source>
</evidence>
<dbReference type="EMBL" id="AHHD01000661">
    <property type="protein sequence ID" value="EKG09453.1"/>
    <property type="molecule type" value="Genomic_DNA"/>
</dbReference>
<dbReference type="Proteomes" id="UP000007129">
    <property type="component" value="Unassembled WGS sequence"/>
</dbReference>
<comment type="caution">
    <text evidence="2">The sequence shown here is derived from an EMBL/GenBank/DDBJ whole genome shotgun (WGS) entry which is preliminary data.</text>
</comment>
<dbReference type="HOGENOM" id="CLU_039092_2_0_1"/>
<evidence type="ECO:0000256" key="1">
    <source>
        <dbReference type="SAM" id="MobiDB-lite"/>
    </source>
</evidence>
<dbReference type="InParanoid" id="K2R5K6"/>
<dbReference type="AlphaFoldDB" id="K2R5K6"/>
<accession>K2R5K6</accession>
<dbReference type="OrthoDB" id="3261222at2759"/>
<proteinExistence type="predicted"/>
<gene>
    <name evidence="2" type="ORF">MPH_13509</name>
</gene>
<feature type="region of interest" description="Disordered" evidence="1">
    <location>
        <begin position="230"/>
        <end position="253"/>
    </location>
</feature>
<dbReference type="VEuPathDB" id="FungiDB:MPH_13509"/>
<protein>
    <submittedName>
        <fullName evidence="2">Uncharacterized protein</fullName>
    </submittedName>
</protein>
<name>K2R5K6_MACPH</name>
<sequence length="253" mass="28837">MPAMPVHTAITNRPLPLSPPPAIELDLSDANVDATKPGDIRARFQRALESQEATKNIKCCGLTRNANDAAKVRLLFRFKDDEETVRSHSGRLDTAFRGARMRSRQWYPVKVDSANKKAVFNEERTALRADACKVMSEENGVEIVHERWLSKPSDRLYGSAVIYLAKKSDADALLAGRVMDTGGEAAYTDVFEHRPRPRRCFRCQSYDRQKFRCGDEERCVRRRRRTRGRQLRSSVEKYATCSGPHSADFERDD</sequence>
<evidence type="ECO:0000313" key="3">
    <source>
        <dbReference type="Proteomes" id="UP000007129"/>
    </source>
</evidence>
<reference evidence="2 3" key="1">
    <citation type="journal article" date="2012" name="BMC Genomics">
        <title>Tools to kill: Genome of one of the most destructive plant pathogenic fungi Macrophomina phaseolina.</title>
        <authorList>
            <person name="Islam M.S."/>
            <person name="Haque M.S."/>
            <person name="Islam M.M."/>
            <person name="Emdad E.M."/>
            <person name="Halim A."/>
            <person name="Hossen Q.M.M."/>
            <person name="Hossain M.Z."/>
            <person name="Ahmed B."/>
            <person name="Rahim S."/>
            <person name="Rahman M.S."/>
            <person name="Alam M.M."/>
            <person name="Hou S."/>
            <person name="Wan X."/>
            <person name="Saito J.A."/>
            <person name="Alam M."/>
        </authorList>
    </citation>
    <scope>NUCLEOTIDE SEQUENCE [LARGE SCALE GENOMIC DNA]</scope>
    <source>
        <strain evidence="2 3">MS6</strain>
    </source>
</reference>